<feature type="region of interest" description="Disordered" evidence="1">
    <location>
        <begin position="1"/>
        <end position="54"/>
    </location>
</feature>
<evidence type="ECO:0000313" key="3">
    <source>
        <dbReference type="Proteomes" id="UP000004079"/>
    </source>
</evidence>
<dbReference type="Proteomes" id="UP000004079">
    <property type="component" value="Unassembled WGS sequence"/>
</dbReference>
<reference evidence="2 3" key="1">
    <citation type="submission" date="2009-11" db="EMBL/GenBank/DDBJ databases">
        <authorList>
            <person name="Weinstock G."/>
            <person name="Sodergren E."/>
            <person name="Clifton S."/>
            <person name="Fulton L."/>
            <person name="Fulton B."/>
            <person name="Courtney L."/>
            <person name="Fronick C."/>
            <person name="Harrison M."/>
            <person name="Strong C."/>
            <person name="Farmer C."/>
            <person name="Delahaunty K."/>
            <person name="Markovic C."/>
            <person name="Hall O."/>
            <person name="Minx P."/>
            <person name="Tomlinson C."/>
            <person name="Mitreva M."/>
            <person name="Nelson J."/>
            <person name="Hou S."/>
            <person name="Wollam A."/>
            <person name="Pepin K.H."/>
            <person name="Johnson M."/>
            <person name="Bhonagiri V."/>
            <person name="Nash W.E."/>
            <person name="Warren W."/>
            <person name="Chinwalla A."/>
            <person name="Mardis E.R."/>
            <person name="Wilson R.K."/>
        </authorList>
    </citation>
    <scope>NUCLEOTIDE SEQUENCE [LARGE SCALE GENOMIC DNA]</scope>
    <source>
        <strain evidence="2 3">F0302</strain>
    </source>
</reference>
<dbReference type="EMBL" id="ACUZ02000037">
    <property type="protein sequence ID" value="EFB31384.1"/>
    <property type="molecule type" value="Genomic_DNA"/>
</dbReference>
<evidence type="ECO:0000313" key="2">
    <source>
        <dbReference type="EMBL" id="EFB31384.1"/>
    </source>
</evidence>
<dbReference type="STRING" id="649760.HMPREF0971_02232"/>
<protein>
    <submittedName>
        <fullName evidence="2">Uncharacterized protein</fullName>
    </submittedName>
</protein>
<proteinExistence type="predicted"/>
<name>D1QTA4_9BACT</name>
<feature type="compositionally biased region" description="Basic residues" evidence="1">
    <location>
        <begin position="9"/>
        <end position="30"/>
    </location>
</feature>
<accession>D1QTA4</accession>
<dbReference type="AlphaFoldDB" id="D1QTA4"/>
<organism evidence="2 3">
    <name type="scientific">Segatella oris F0302</name>
    <dbReference type="NCBI Taxonomy" id="649760"/>
    <lineage>
        <taxon>Bacteria</taxon>
        <taxon>Pseudomonadati</taxon>
        <taxon>Bacteroidota</taxon>
        <taxon>Bacteroidia</taxon>
        <taxon>Bacteroidales</taxon>
        <taxon>Prevotellaceae</taxon>
        <taxon>Segatella</taxon>
    </lineage>
</organism>
<comment type="caution">
    <text evidence="2">The sequence shown here is derived from an EMBL/GenBank/DDBJ whole genome shotgun (WGS) entry which is preliminary data.</text>
</comment>
<sequence length="54" mass="6613">MEKIDFRPRPKSKKQQKQRFGRSRKLKNEKRRVSAMAEKRKTAKTAFRPWPKLK</sequence>
<dbReference type="HOGENOM" id="CLU_3046629_0_0_10"/>
<evidence type="ECO:0000256" key="1">
    <source>
        <dbReference type="SAM" id="MobiDB-lite"/>
    </source>
</evidence>
<gene>
    <name evidence="2" type="ORF">HMPREF0971_02232</name>
</gene>